<reference evidence="2 3" key="1">
    <citation type="journal article" date="2015" name="BMC Genomics">
        <title>Insights from the genome of Ophiocordyceps polyrhachis-furcata to pathogenicity and host specificity in insect fungi.</title>
        <authorList>
            <person name="Wichadakul D."/>
            <person name="Kobmoo N."/>
            <person name="Ingsriswang S."/>
            <person name="Tangphatsornruang S."/>
            <person name="Chantasingh D."/>
            <person name="Luangsa-ard J.J."/>
            <person name="Eurwilaichitr L."/>
        </authorList>
    </citation>
    <scope>NUCLEOTIDE SEQUENCE [LARGE SCALE GENOMIC DNA]</scope>
    <source>
        <strain evidence="2 3">BCC 54312</strain>
    </source>
</reference>
<feature type="region of interest" description="Disordered" evidence="1">
    <location>
        <begin position="1"/>
        <end position="20"/>
    </location>
</feature>
<evidence type="ECO:0000313" key="2">
    <source>
        <dbReference type="EMBL" id="RCI11345.1"/>
    </source>
</evidence>
<comment type="caution">
    <text evidence="2">The sequence shown here is derived from an EMBL/GenBank/DDBJ whole genome shotgun (WGS) entry which is preliminary data.</text>
</comment>
<evidence type="ECO:0000313" key="3">
    <source>
        <dbReference type="Proteomes" id="UP000253664"/>
    </source>
</evidence>
<sequence length="59" mass="6727">MSQINSNRTRTDQPPPSKSIVMQNINVPVERWFLLPPCPASTTTIVYTHQTIPHIQGRK</sequence>
<dbReference type="Proteomes" id="UP000253664">
    <property type="component" value="Unassembled WGS sequence"/>
</dbReference>
<organism evidence="2 3">
    <name type="scientific">Ophiocordyceps polyrhachis-furcata BCC 54312</name>
    <dbReference type="NCBI Taxonomy" id="1330021"/>
    <lineage>
        <taxon>Eukaryota</taxon>
        <taxon>Fungi</taxon>
        <taxon>Dikarya</taxon>
        <taxon>Ascomycota</taxon>
        <taxon>Pezizomycotina</taxon>
        <taxon>Sordariomycetes</taxon>
        <taxon>Hypocreomycetidae</taxon>
        <taxon>Hypocreales</taxon>
        <taxon>Ophiocordycipitaceae</taxon>
        <taxon>Ophiocordyceps</taxon>
    </lineage>
</organism>
<protein>
    <submittedName>
        <fullName evidence="2">Uncharacterized protein</fullName>
    </submittedName>
</protein>
<dbReference type="AlphaFoldDB" id="A0A367LAA1"/>
<evidence type="ECO:0000256" key="1">
    <source>
        <dbReference type="SAM" id="MobiDB-lite"/>
    </source>
</evidence>
<keyword evidence="3" id="KW-1185">Reference proteome</keyword>
<gene>
    <name evidence="2" type="ORF">L249_7604</name>
</gene>
<proteinExistence type="predicted"/>
<accession>A0A367LAA1</accession>
<dbReference type="EMBL" id="LKCN02000010">
    <property type="protein sequence ID" value="RCI11345.1"/>
    <property type="molecule type" value="Genomic_DNA"/>
</dbReference>
<name>A0A367LAA1_9HYPO</name>